<proteinExistence type="predicted"/>
<dbReference type="AlphaFoldDB" id="A0A086ARZ4"/>
<dbReference type="OrthoDB" id="1243558at2"/>
<evidence type="ECO:0000313" key="1">
    <source>
        <dbReference type="EMBL" id="KFF19458.1"/>
    </source>
</evidence>
<dbReference type="eggNOG" id="COG3568">
    <property type="taxonomic scope" value="Bacteria"/>
</dbReference>
<dbReference type="Proteomes" id="UP000028712">
    <property type="component" value="Unassembled WGS sequence"/>
</dbReference>
<evidence type="ECO:0000313" key="3">
    <source>
        <dbReference type="Proteomes" id="UP000028712"/>
    </source>
</evidence>
<accession>A0A086ARZ4</accession>
<evidence type="ECO:0000313" key="2">
    <source>
        <dbReference type="EMBL" id="OXA96410.1"/>
    </source>
</evidence>
<dbReference type="Proteomes" id="UP000198424">
    <property type="component" value="Unassembled WGS sequence"/>
</dbReference>
<evidence type="ECO:0000313" key="4">
    <source>
        <dbReference type="Proteomes" id="UP000198424"/>
    </source>
</evidence>
<dbReference type="EMBL" id="JPRM01000003">
    <property type="protein sequence ID" value="KFF19458.1"/>
    <property type="molecule type" value="Genomic_DNA"/>
</dbReference>
<name>A0A086ARZ4_FLAHY</name>
<organism evidence="1 3">
    <name type="scientific">Flavobacterium hydatis</name>
    <name type="common">Cytophaga aquatilis</name>
    <dbReference type="NCBI Taxonomy" id="991"/>
    <lineage>
        <taxon>Bacteria</taxon>
        <taxon>Pseudomonadati</taxon>
        <taxon>Bacteroidota</taxon>
        <taxon>Flavobacteriia</taxon>
        <taxon>Flavobacteriales</taxon>
        <taxon>Flavobacteriaceae</taxon>
        <taxon>Flavobacterium</taxon>
    </lineage>
</organism>
<protein>
    <submittedName>
        <fullName evidence="1">Uncharacterized protein</fullName>
    </submittedName>
</protein>
<sequence>MNKPKKENEIWGQWITINNYQNYPALVNMLADFVGDNILGFVYIDHVAGTTLEVVKLFNNVDDEIVFTDSPRDKEIRVIIRHAQFSQTLFQVIEDKFLGDYELVKPLYIESYDRDDLTEFRRDETLDPFRAEGFPDDIKILLLSKDNDTTPELVWGRIIKYNHLNKTGISQLMVQPNQDFGINKNEGLAFTMTEVEDEVWIIGIIIDKKVKIESKPWWKIW</sequence>
<dbReference type="EMBL" id="MUGY01000004">
    <property type="protein sequence ID" value="OXA96410.1"/>
    <property type="molecule type" value="Genomic_DNA"/>
</dbReference>
<dbReference type="RefSeq" id="WP_035618495.1">
    <property type="nucleotide sequence ID" value="NZ_JBEWQG010000001.1"/>
</dbReference>
<gene>
    <name evidence="2" type="ORF">B0A62_03850</name>
    <name evidence="1" type="ORF">IW20_02970</name>
</gene>
<comment type="caution">
    <text evidence="1">The sequence shown here is derived from an EMBL/GenBank/DDBJ whole genome shotgun (WGS) entry which is preliminary data.</text>
</comment>
<dbReference type="STRING" id="991.IW20_02970"/>
<keyword evidence="4" id="KW-1185">Reference proteome</keyword>
<reference evidence="2 4" key="2">
    <citation type="submission" date="2016-11" db="EMBL/GenBank/DDBJ databases">
        <title>Whole genomes of Flavobacteriaceae.</title>
        <authorList>
            <person name="Stine C."/>
            <person name="Li C."/>
            <person name="Tadesse D."/>
        </authorList>
    </citation>
    <scope>NUCLEOTIDE SEQUENCE [LARGE SCALE GENOMIC DNA]</scope>
    <source>
        <strain evidence="2 4">ATCC 29551</strain>
    </source>
</reference>
<reference evidence="1 3" key="1">
    <citation type="submission" date="2014-07" db="EMBL/GenBank/DDBJ databases">
        <title>Genome of Flavobacterium hydatis DSM 2063.</title>
        <authorList>
            <person name="Pipes S.E."/>
            <person name="Stropko S.J."/>
            <person name="Newman J.D."/>
        </authorList>
    </citation>
    <scope>NUCLEOTIDE SEQUENCE [LARGE SCALE GENOMIC DNA]</scope>
    <source>
        <strain evidence="1 3">DSM 2063</strain>
    </source>
</reference>